<proteinExistence type="predicted"/>
<dbReference type="EMBL" id="JABTXY010000023">
    <property type="protein sequence ID" value="NYV42301.1"/>
    <property type="molecule type" value="Genomic_DNA"/>
</dbReference>
<evidence type="ECO:0000313" key="3">
    <source>
        <dbReference type="Proteomes" id="UP000548673"/>
    </source>
</evidence>
<comment type="caution">
    <text evidence="2">The sequence shown here is derived from an EMBL/GenBank/DDBJ whole genome shotgun (WGS) entry which is preliminary data.</text>
</comment>
<feature type="signal peptide" evidence="1">
    <location>
        <begin position="1"/>
        <end position="20"/>
    </location>
</feature>
<dbReference type="AlphaFoldDB" id="A0A853H8P7"/>
<protein>
    <submittedName>
        <fullName evidence="2">DUF1120 domain-containing protein</fullName>
    </submittedName>
</protein>
<dbReference type="InterPro" id="IPR010546">
    <property type="entry name" value="DUF1120"/>
</dbReference>
<accession>A0A853H8P7</accession>
<name>A0A853H8P7_CROSK</name>
<reference evidence="2 3" key="1">
    <citation type="submission" date="2020-05" db="EMBL/GenBank/DDBJ databases">
        <title>The draft genome of Cronobacter sakazakii strain 145005.</title>
        <authorList>
            <person name="Yang J."/>
            <person name="Liu L."/>
            <person name="Feng Y."/>
            <person name="Zong Z."/>
        </authorList>
    </citation>
    <scope>NUCLEOTIDE SEQUENCE [LARGE SCALE GENOMIC DNA]</scope>
    <source>
        <strain evidence="2 3">145005</strain>
    </source>
</reference>
<dbReference type="Pfam" id="PF06551">
    <property type="entry name" value="DUF1120"/>
    <property type="match status" value="1"/>
</dbReference>
<evidence type="ECO:0000256" key="1">
    <source>
        <dbReference type="SAM" id="SignalP"/>
    </source>
</evidence>
<gene>
    <name evidence="2" type="ORF">HRR37_07925</name>
</gene>
<keyword evidence="1" id="KW-0732">Signal</keyword>
<sequence>MKKLALASALLMAAGMNVYASDSVDLKVTGTLTLTACNPTFENGGVINLGHIPIGNMTTTDNDKAYEAVSVQHKKVDLTITCTADTALGFTITDNKEGTIPASLFSDYGGAYGFGNTADNKAIGLYQLYENAETIDGAAASLIYSTNGGEGWSKARALNHINVIYSFANKDEVVPKSGKEFTLKFDTAYYFEKTVVESVVDEMDFQGSATFSLVYL</sequence>
<dbReference type="Proteomes" id="UP000548673">
    <property type="component" value="Unassembled WGS sequence"/>
</dbReference>
<dbReference type="RefSeq" id="WP_105577189.1">
    <property type="nucleotide sequence ID" value="NZ_JABTXY010000023.1"/>
</dbReference>
<organism evidence="2 3">
    <name type="scientific">Cronobacter sakazakii</name>
    <name type="common">Enterobacter sakazakii</name>
    <dbReference type="NCBI Taxonomy" id="28141"/>
    <lineage>
        <taxon>Bacteria</taxon>
        <taxon>Pseudomonadati</taxon>
        <taxon>Pseudomonadota</taxon>
        <taxon>Gammaproteobacteria</taxon>
        <taxon>Enterobacterales</taxon>
        <taxon>Enterobacteriaceae</taxon>
        <taxon>Cronobacter</taxon>
    </lineage>
</organism>
<feature type="chain" id="PRO_5033026696" evidence="1">
    <location>
        <begin position="21"/>
        <end position="216"/>
    </location>
</feature>
<evidence type="ECO:0000313" key="2">
    <source>
        <dbReference type="EMBL" id="NYV42301.1"/>
    </source>
</evidence>